<proteinExistence type="predicted"/>
<keyword evidence="1" id="KW-1133">Transmembrane helix</keyword>
<organism evidence="2 3">
    <name type="scientific">Acinetobacter albensis</name>
    <dbReference type="NCBI Taxonomy" id="1673609"/>
    <lineage>
        <taxon>Bacteria</taxon>
        <taxon>Pseudomonadati</taxon>
        <taxon>Pseudomonadota</taxon>
        <taxon>Gammaproteobacteria</taxon>
        <taxon>Moraxellales</taxon>
        <taxon>Moraxellaceae</taxon>
        <taxon>Acinetobacter</taxon>
    </lineage>
</organism>
<keyword evidence="3" id="KW-1185">Reference proteome</keyword>
<feature type="transmembrane region" description="Helical" evidence="1">
    <location>
        <begin position="155"/>
        <end position="186"/>
    </location>
</feature>
<gene>
    <name evidence="2" type="ORF">ACKVE0_13325</name>
</gene>
<dbReference type="Proteomes" id="UP001632339">
    <property type="component" value="Unassembled WGS sequence"/>
</dbReference>
<feature type="transmembrane region" description="Helical" evidence="1">
    <location>
        <begin position="122"/>
        <end position="143"/>
    </location>
</feature>
<accession>A0ABW9JVR9</accession>
<evidence type="ECO:0000256" key="1">
    <source>
        <dbReference type="SAM" id="Phobius"/>
    </source>
</evidence>
<reference evidence="2 3" key="1">
    <citation type="submission" date="2024-12" db="EMBL/GenBank/DDBJ databases">
        <title>C001-4G Acinetobacter sp. assembled genome.</title>
        <authorList>
            <person name="D'Arcy K."/>
            <person name="Kingdon A.D.H."/>
            <person name="Breen A."/>
            <person name="Mckeown C."/>
            <person name="Allman E."/>
            <person name="Sharma P."/>
            <person name="Mcleman A."/>
            <person name="Roberts A.P."/>
        </authorList>
    </citation>
    <scope>NUCLEOTIDE SEQUENCE [LARGE SCALE GENOMIC DNA]</scope>
    <source>
        <strain evidence="2 3">C1-4G</strain>
    </source>
</reference>
<comment type="caution">
    <text evidence="2">The sequence shown here is derived from an EMBL/GenBank/DDBJ whole genome shotgun (WGS) entry which is preliminary data.</text>
</comment>
<dbReference type="RefSeq" id="WP_409140779.1">
    <property type="nucleotide sequence ID" value="NZ_JBJXCW010000017.1"/>
</dbReference>
<keyword evidence="1" id="KW-0472">Membrane</keyword>
<name>A0ABW9JVR9_9GAMM</name>
<feature type="transmembrane region" description="Helical" evidence="1">
    <location>
        <begin position="29"/>
        <end position="48"/>
    </location>
</feature>
<sequence>MFSESIFRPFDYLKIKWAHGKVSKKVLDIYIPLVIGVSIATLLCWIAYKFPGSLKNPLKANIFDNEITYFMAGFLQTIPGFYIAALAAISTFSSTTMDEDMVDPAPQKDNTNISRRFFLSQLFAYLSALSLLAYFITIVARYLSSLDILVGCSKIVYLIIYFISTSLYVAIISQLIILTGLGLYYLGDRIHKNNPKTPQVSNVDDKDK</sequence>
<evidence type="ECO:0000313" key="2">
    <source>
        <dbReference type="EMBL" id="MFN0298494.1"/>
    </source>
</evidence>
<dbReference type="EMBL" id="JBJXCW010000017">
    <property type="protein sequence ID" value="MFN0298494.1"/>
    <property type="molecule type" value="Genomic_DNA"/>
</dbReference>
<evidence type="ECO:0000313" key="3">
    <source>
        <dbReference type="Proteomes" id="UP001632339"/>
    </source>
</evidence>
<feature type="transmembrane region" description="Helical" evidence="1">
    <location>
        <begin position="68"/>
        <end position="89"/>
    </location>
</feature>
<protein>
    <recommendedName>
        <fullName evidence="4">Yip1 domain-containing protein</fullName>
    </recommendedName>
</protein>
<keyword evidence="1" id="KW-0812">Transmembrane</keyword>
<evidence type="ECO:0008006" key="4">
    <source>
        <dbReference type="Google" id="ProtNLM"/>
    </source>
</evidence>